<reference evidence="7" key="1">
    <citation type="submission" date="2015-08" db="EMBL/GenBank/DDBJ databases">
        <title>Complete DNA Sequence of Pseudomonas syringae pv. actinidiae, the Causal Agent of Kiwifruit Canker Disease.</title>
        <authorList>
            <person name="Rikkerink E.H.A."/>
            <person name="Fineran P.C."/>
        </authorList>
    </citation>
    <scope>NUCLEOTIDE SEQUENCE</scope>
    <source>
        <strain evidence="7">DSM 13666</strain>
    </source>
</reference>
<dbReference type="UniPathway" id="UPA00060"/>
<dbReference type="SUPFAM" id="SSF54373">
    <property type="entry name" value="FAD-linked reductases, C-terminal domain"/>
    <property type="match status" value="1"/>
</dbReference>
<comment type="caution">
    <text evidence="7">The sequence shown here is derived from an EMBL/GenBank/DDBJ whole genome shotgun (WGS) entry which is preliminary data.</text>
</comment>
<dbReference type="NCBIfam" id="TIGR02352">
    <property type="entry name" value="thiamin_ThiO"/>
    <property type="match status" value="1"/>
</dbReference>
<evidence type="ECO:0000256" key="2">
    <source>
        <dbReference type="ARBA" id="ARBA00022977"/>
    </source>
</evidence>
<dbReference type="PATRIC" id="fig|136160.3.peg.2876"/>
<dbReference type="GeneID" id="87597062"/>
<comment type="pathway">
    <text evidence="1">Cofactor biosynthesis; thiamine diphosphate biosynthesis.</text>
</comment>
<dbReference type="PANTHER" id="PTHR13847:SF289">
    <property type="entry name" value="GLYCINE OXIDASE"/>
    <property type="match status" value="1"/>
</dbReference>
<dbReference type="PANTHER" id="PTHR13847">
    <property type="entry name" value="SARCOSINE DEHYDROGENASE-RELATED"/>
    <property type="match status" value="1"/>
</dbReference>
<dbReference type="AlphaFoldDB" id="A0A0M0KMB1"/>
<dbReference type="InterPro" id="IPR012727">
    <property type="entry name" value="Gly_oxidase_ThiO"/>
</dbReference>
<accession>A0A0M0KMB1</accession>
<dbReference type="Pfam" id="PF01266">
    <property type="entry name" value="DAO"/>
    <property type="match status" value="1"/>
</dbReference>
<dbReference type="InterPro" id="IPR006076">
    <property type="entry name" value="FAD-dep_OxRdtase"/>
</dbReference>
<evidence type="ECO:0000256" key="5">
    <source>
        <dbReference type="ARBA" id="ARBA00050018"/>
    </source>
</evidence>
<feature type="domain" description="FAD dependent oxidoreductase" evidence="6">
    <location>
        <begin position="4"/>
        <end position="349"/>
    </location>
</feature>
<dbReference type="EC" id="1.4.3.19" evidence="5"/>
<evidence type="ECO:0000259" key="6">
    <source>
        <dbReference type="Pfam" id="PF01266"/>
    </source>
</evidence>
<dbReference type="Gene3D" id="3.30.9.10">
    <property type="entry name" value="D-Amino Acid Oxidase, subunit A, domain 2"/>
    <property type="match status" value="1"/>
</dbReference>
<dbReference type="EMBL" id="LILD01000001">
    <property type="protein sequence ID" value="KOO39533.1"/>
    <property type="molecule type" value="Genomic_DNA"/>
</dbReference>
<comment type="catalytic activity">
    <reaction evidence="4">
        <text>glycine + O2 + H2O = glyoxylate + H2O2 + NH4(+)</text>
        <dbReference type="Rhea" id="RHEA:11532"/>
        <dbReference type="ChEBI" id="CHEBI:15377"/>
        <dbReference type="ChEBI" id="CHEBI:15379"/>
        <dbReference type="ChEBI" id="CHEBI:16240"/>
        <dbReference type="ChEBI" id="CHEBI:28938"/>
        <dbReference type="ChEBI" id="CHEBI:36655"/>
        <dbReference type="ChEBI" id="CHEBI:57305"/>
        <dbReference type="EC" id="1.4.3.19"/>
    </reaction>
</comment>
<proteinExistence type="predicted"/>
<evidence type="ECO:0000256" key="4">
    <source>
        <dbReference type="ARBA" id="ARBA00049872"/>
    </source>
</evidence>
<dbReference type="GO" id="GO:0009229">
    <property type="term" value="P:thiamine diphosphate biosynthetic process"/>
    <property type="evidence" value="ECO:0007669"/>
    <property type="project" value="UniProtKB-UniPathway"/>
</dbReference>
<dbReference type="RefSeq" id="WP_053431480.1">
    <property type="nucleotide sequence ID" value="NZ_CP040441.1"/>
</dbReference>
<keyword evidence="3" id="KW-0560">Oxidoreductase</keyword>
<evidence type="ECO:0000256" key="1">
    <source>
        <dbReference type="ARBA" id="ARBA00004948"/>
    </source>
</evidence>
<dbReference type="InterPro" id="IPR036188">
    <property type="entry name" value="FAD/NAD-bd_sf"/>
</dbReference>
<sequence>MKEHVIVLGGGVIGLAVAFELKVRGHQVTVLEQGLCGGQASGAAAGMLAPFSEIGEDPNDFFHLAHESLKMYPDWQQAVKEISGKSFEYVQSGSLHCVYHEADFLELESRQHWQGTFGVESEILSQQQIRALEPNISDEIIGAIYYPEESHLFAPDYVKALEIGCRKLGVTIEDEVGHISIEAWMEHQVLRGPSGKQWAGDRLIVCAGAWASEHEETFSLRVPVYPIRGQICAYEVPAGDVRHIVYTSQGYIVPKGNGTVVNGASEDIAGYNTTVTEQGIKRLTNWNGHIFPFLNELTPFHTWAGLRPATQDGYPMIGETKKAPHVVFATGHYRNGILLSPITAKVVADVVEGKKTEVPLTMFDPMRFS</sequence>
<organism evidence="7">
    <name type="scientific">Halalkalibacterium halodurans</name>
    <name type="common">Bacillus halodurans</name>
    <dbReference type="NCBI Taxonomy" id="86665"/>
    <lineage>
        <taxon>Bacteria</taxon>
        <taxon>Bacillati</taxon>
        <taxon>Bacillota</taxon>
        <taxon>Bacilli</taxon>
        <taxon>Bacillales</taxon>
        <taxon>Bacillaceae</taxon>
        <taxon>Halalkalibacterium (ex Joshi et al. 2022)</taxon>
    </lineage>
</organism>
<dbReference type="SUPFAM" id="SSF51905">
    <property type="entry name" value="FAD/NAD(P)-binding domain"/>
    <property type="match status" value="1"/>
</dbReference>
<dbReference type="GO" id="GO:0050660">
    <property type="term" value="F:flavin adenine dinucleotide binding"/>
    <property type="evidence" value="ECO:0007669"/>
    <property type="project" value="InterPro"/>
</dbReference>
<dbReference type="GO" id="GO:0009228">
    <property type="term" value="P:thiamine biosynthetic process"/>
    <property type="evidence" value="ECO:0007669"/>
    <property type="project" value="UniProtKB-KW"/>
</dbReference>
<keyword evidence="2" id="KW-0784">Thiamine biosynthesis</keyword>
<dbReference type="GO" id="GO:0043799">
    <property type="term" value="F:glycine oxidase activity"/>
    <property type="evidence" value="ECO:0007669"/>
    <property type="project" value="UniProtKB-EC"/>
</dbReference>
<dbReference type="GO" id="GO:0005737">
    <property type="term" value="C:cytoplasm"/>
    <property type="evidence" value="ECO:0007669"/>
    <property type="project" value="TreeGrafter"/>
</dbReference>
<gene>
    <name evidence="7" type="ORF">AMD02_12260</name>
</gene>
<name>A0A0M0KMB1_ALKHA</name>
<evidence type="ECO:0000313" key="7">
    <source>
        <dbReference type="EMBL" id="KOO39533.1"/>
    </source>
</evidence>
<dbReference type="Gene3D" id="3.50.50.60">
    <property type="entry name" value="FAD/NAD(P)-binding domain"/>
    <property type="match status" value="1"/>
</dbReference>
<evidence type="ECO:0000256" key="3">
    <source>
        <dbReference type="ARBA" id="ARBA00023002"/>
    </source>
</evidence>
<protein>
    <recommendedName>
        <fullName evidence="5">glycine oxidase</fullName>
        <ecNumber evidence="5">1.4.3.19</ecNumber>
    </recommendedName>
</protein>